<name>A0AAW2G4D6_9HYME</name>
<accession>A0AAW2G4D6</accession>
<protein>
    <submittedName>
        <fullName evidence="2">Uncharacterized protein</fullName>
    </submittedName>
</protein>
<comment type="caution">
    <text evidence="2">The sequence shown here is derived from an EMBL/GenBank/DDBJ whole genome shotgun (WGS) entry which is preliminary data.</text>
</comment>
<feature type="region of interest" description="Disordered" evidence="1">
    <location>
        <begin position="1"/>
        <end position="20"/>
    </location>
</feature>
<sequence>MTDQQGGVRKLNVPVSGASMQLSVEQRHHLRDWNQTEREESFNCSPHTIDTVGCRFSPRSPSWIRTDRRSMAFKKHRIVLLHEHRSLERTDEPIRTQVACKQRSR</sequence>
<dbReference type="Proteomes" id="UP001430953">
    <property type="component" value="Unassembled WGS sequence"/>
</dbReference>
<evidence type="ECO:0000313" key="2">
    <source>
        <dbReference type="EMBL" id="KAL0122104.1"/>
    </source>
</evidence>
<proteinExistence type="predicted"/>
<organism evidence="2 3">
    <name type="scientific">Cardiocondyla obscurior</name>
    <dbReference type="NCBI Taxonomy" id="286306"/>
    <lineage>
        <taxon>Eukaryota</taxon>
        <taxon>Metazoa</taxon>
        <taxon>Ecdysozoa</taxon>
        <taxon>Arthropoda</taxon>
        <taxon>Hexapoda</taxon>
        <taxon>Insecta</taxon>
        <taxon>Pterygota</taxon>
        <taxon>Neoptera</taxon>
        <taxon>Endopterygota</taxon>
        <taxon>Hymenoptera</taxon>
        <taxon>Apocrita</taxon>
        <taxon>Aculeata</taxon>
        <taxon>Formicoidea</taxon>
        <taxon>Formicidae</taxon>
        <taxon>Myrmicinae</taxon>
        <taxon>Cardiocondyla</taxon>
    </lineage>
</organism>
<dbReference type="AlphaFoldDB" id="A0AAW2G4D6"/>
<gene>
    <name evidence="2" type="ORF">PUN28_007107</name>
</gene>
<evidence type="ECO:0000256" key="1">
    <source>
        <dbReference type="SAM" id="MobiDB-lite"/>
    </source>
</evidence>
<keyword evidence="3" id="KW-1185">Reference proteome</keyword>
<reference evidence="2 3" key="1">
    <citation type="submission" date="2023-03" db="EMBL/GenBank/DDBJ databases">
        <title>High recombination rates correlate with genetic variation in Cardiocondyla obscurior ants.</title>
        <authorList>
            <person name="Errbii M."/>
        </authorList>
    </citation>
    <scope>NUCLEOTIDE SEQUENCE [LARGE SCALE GENOMIC DNA]</scope>
    <source>
        <strain evidence="2">Alpha-2009</strain>
        <tissue evidence="2">Whole body</tissue>
    </source>
</reference>
<dbReference type="EMBL" id="JADYXP020000006">
    <property type="protein sequence ID" value="KAL0122104.1"/>
    <property type="molecule type" value="Genomic_DNA"/>
</dbReference>
<evidence type="ECO:0000313" key="3">
    <source>
        <dbReference type="Proteomes" id="UP001430953"/>
    </source>
</evidence>